<protein>
    <submittedName>
        <fullName evidence="3">Abortive infection protein</fullName>
    </submittedName>
</protein>
<dbReference type="GO" id="GO:0080120">
    <property type="term" value="P:CAAX-box protein maturation"/>
    <property type="evidence" value="ECO:0007669"/>
    <property type="project" value="UniProtKB-ARBA"/>
</dbReference>
<feature type="transmembrane region" description="Helical" evidence="1">
    <location>
        <begin position="56"/>
        <end position="84"/>
    </location>
</feature>
<keyword evidence="1" id="KW-0812">Transmembrane</keyword>
<sequence length="273" mass="29770">MQIKNKTSDGTNSVSKNHIVNWKMYIILLVASILGSLAVLPYTLTLQGSILQNLPVPLYVLVISQLIQAVILFAITIFIGLYLAKKVGLGLPILEGWLEGREVKSYLKSILGLSIGLGLVAGIIITVLDYLFSVAGVAISVTQTSINPPVWMGFLASFYGGINEELLLRLFLMTLIVWILFKVKKTSEGKPTRIGMWLAIILAAIFFGAGHLPAVMTLTTLTPLVIIRTIVLNSVAGIICGWLYWKKGLESAMISHFSADIVLHVIVPLMVLI</sequence>
<dbReference type="Pfam" id="PF02517">
    <property type="entry name" value="Rce1-like"/>
    <property type="match status" value="1"/>
</dbReference>
<accession>K2R0B6</accession>
<feature type="transmembrane region" description="Helical" evidence="1">
    <location>
        <begin position="225"/>
        <end position="245"/>
    </location>
</feature>
<comment type="caution">
    <text evidence="3">The sequence shown here is derived from an EMBL/GenBank/DDBJ whole genome shotgun (WGS) entry which is preliminary data.</text>
</comment>
<dbReference type="OrthoDB" id="330173at2157"/>
<evidence type="ECO:0000313" key="3">
    <source>
        <dbReference type="EMBL" id="EKF85973.1"/>
    </source>
</evidence>
<feature type="transmembrane region" description="Helical" evidence="1">
    <location>
        <begin position="25"/>
        <end position="44"/>
    </location>
</feature>
<evidence type="ECO:0000256" key="1">
    <source>
        <dbReference type="SAM" id="Phobius"/>
    </source>
</evidence>
<proteinExistence type="predicted"/>
<dbReference type="GO" id="GO:0004175">
    <property type="term" value="F:endopeptidase activity"/>
    <property type="evidence" value="ECO:0007669"/>
    <property type="project" value="UniProtKB-ARBA"/>
</dbReference>
<dbReference type="Proteomes" id="UP000007360">
    <property type="component" value="Unassembled WGS sequence"/>
</dbReference>
<evidence type="ECO:0000259" key="2">
    <source>
        <dbReference type="Pfam" id="PF02517"/>
    </source>
</evidence>
<reference evidence="3 4" key="1">
    <citation type="journal article" date="2012" name="J. Bacteriol.">
        <title>Draft genome sequence of Methanobacterium formicicum DSM 3637, an archaebacterium isolated from the methane producer amoeba Pelomyxa palustris.</title>
        <authorList>
            <person name="Gutierrez G."/>
        </authorList>
    </citation>
    <scope>NUCLEOTIDE SEQUENCE [LARGE SCALE GENOMIC DNA]</scope>
    <source>
        <strain evidence="4">DSM 3637 / PP1</strain>
    </source>
</reference>
<evidence type="ECO:0000313" key="4">
    <source>
        <dbReference type="Proteomes" id="UP000007360"/>
    </source>
</evidence>
<dbReference type="RefSeq" id="WP_004030421.1">
    <property type="nucleotide sequence ID" value="NZ_AMPO01000004.1"/>
</dbReference>
<dbReference type="AlphaFoldDB" id="K2R0B6"/>
<keyword evidence="1" id="KW-1133">Transmembrane helix</keyword>
<name>K2R0B6_METFP</name>
<dbReference type="InterPro" id="IPR003675">
    <property type="entry name" value="Rce1/LyrA-like_dom"/>
</dbReference>
<feature type="domain" description="CAAX prenyl protease 2/Lysostaphin resistance protein A-like" evidence="2">
    <location>
        <begin position="149"/>
        <end position="261"/>
    </location>
</feature>
<keyword evidence="4" id="KW-1185">Reference proteome</keyword>
<gene>
    <name evidence="3" type="ORF">A994_05786</name>
</gene>
<feature type="transmembrane region" description="Helical" evidence="1">
    <location>
        <begin position="105"/>
        <end position="128"/>
    </location>
</feature>
<dbReference type="EMBL" id="AMPO01000004">
    <property type="protein sequence ID" value="EKF85973.1"/>
    <property type="molecule type" value="Genomic_DNA"/>
</dbReference>
<feature type="transmembrane region" description="Helical" evidence="1">
    <location>
        <begin position="195"/>
        <end position="213"/>
    </location>
</feature>
<keyword evidence="1" id="KW-0472">Membrane</keyword>
<organism evidence="3 4">
    <name type="scientific">Methanobacterium formicicum (strain DSM 3637 / PP1)</name>
    <dbReference type="NCBI Taxonomy" id="1204725"/>
    <lineage>
        <taxon>Archaea</taxon>
        <taxon>Methanobacteriati</taxon>
        <taxon>Methanobacteriota</taxon>
        <taxon>Methanomada group</taxon>
        <taxon>Methanobacteria</taxon>
        <taxon>Methanobacteriales</taxon>
        <taxon>Methanobacteriaceae</taxon>
        <taxon>Methanobacterium</taxon>
    </lineage>
</organism>
<dbReference type="PATRIC" id="fig|1204725.3.peg.1163"/>
<feature type="transmembrane region" description="Helical" evidence="1">
    <location>
        <begin position="166"/>
        <end position="183"/>
    </location>
</feature>